<dbReference type="EMBL" id="AP026867">
    <property type="protein sequence ID" value="BDS12062.1"/>
    <property type="molecule type" value="Genomic_DNA"/>
</dbReference>
<dbReference type="AlphaFoldDB" id="A0A915YFA2"/>
<dbReference type="Gene3D" id="2.60.40.10">
    <property type="entry name" value="Immunoglobulins"/>
    <property type="match status" value="1"/>
</dbReference>
<keyword evidence="6" id="KW-0808">Transferase</keyword>
<keyword evidence="2" id="KW-1133">Transmembrane helix</keyword>
<keyword evidence="1" id="KW-0175">Coiled coil</keyword>
<evidence type="ECO:0000313" key="7">
    <source>
        <dbReference type="Proteomes" id="UP001060919"/>
    </source>
</evidence>
<dbReference type="GO" id="GO:0000155">
    <property type="term" value="F:phosphorelay sensor kinase activity"/>
    <property type="evidence" value="ECO:0007669"/>
    <property type="project" value="InterPro"/>
</dbReference>
<dbReference type="Proteomes" id="UP001060919">
    <property type="component" value="Chromosome"/>
</dbReference>
<dbReference type="InterPro" id="IPR036890">
    <property type="entry name" value="HATPase_C_sf"/>
</dbReference>
<keyword evidence="6" id="KW-0418">Kinase</keyword>
<protein>
    <submittedName>
        <fullName evidence="6">Histidine kinase</fullName>
    </submittedName>
</protein>
<keyword evidence="7" id="KW-1185">Reference proteome</keyword>
<evidence type="ECO:0000313" key="6">
    <source>
        <dbReference type="EMBL" id="BDS12062.1"/>
    </source>
</evidence>
<keyword evidence="2" id="KW-0472">Membrane</keyword>
<feature type="chain" id="PRO_5037680293" evidence="3">
    <location>
        <begin position="19"/>
        <end position="968"/>
    </location>
</feature>
<organism evidence="6 7">
    <name type="scientific">Aureispira anguillae</name>
    <dbReference type="NCBI Taxonomy" id="2864201"/>
    <lineage>
        <taxon>Bacteria</taxon>
        <taxon>Pseudomonadati</taxon>
        <taxon>Bacteroidota</taxon>
        <taxon>Saprospiria</taxon>
        <taxon>Saprospirales</taxon>
        <taxon>Saprospiraceae</taxon>
        <taxon>Aureispira</taxon>
    </lineage>
</organism>
<dbReference type="SUPFAM" id="SSF50978">
    <property type="entry name" value="WD40 repeat-like"/>
    <property type="match status" value="1"/>
</dbReference>
<dbReference type="KEGG" id="aup:AsAng_0027770"/>
<sequence length="968" mass="110555">MPLFIVIFLMVKGLTTLAQEPAQLYAKNLDTRHGLPSSTAYYLFQDSKGFIWMATDKGVAKYNGYDFECYANQEGLTNNNVFAITEDPKTGYIWFNAFKGGFCYYNGEHILPHPLNEKIKQKLGKNWASSFGIDSLGNFWFTSSNREYLTLDYNFYKIPPSNDTIIAIAPSETNCIALSGINYVKHCSPSSVLLAGTIGRLKKVPSVVPRGLLPQLEDSFLRSGIRKAIQLKNNLLLVNNLQEWLLFDKDSIHHFDNALGKKADIHQFCQTSDQTIFICTDNGVVQLDKDYQPLDRFLQGFPISHALQDRDGNYWFSTLNSGVFVVASLELKQYLLDQAISKIELGNDSSIWVSTHNRVLYQFVYDSSAGAFVGNRVLPKNKKAEGQQPNWKGAKDQLLLHFLKEPRLIKGLGWTNNNCLMLGAANGFSIYDGKTKQPIFNSNQQGFNKWVKAIMQDEHQQYWIGASDGLYLMSSLDTEPIYMGNLAEKLQRSIHDIAQTSTNQVLVATDGGGLVILKDQEVFSLSQKEGLSSNFINTIWVEHDSSVWIGTNQGMNHLLGDLRKPKIEYYNTENGFPVNDIRIIKKVKDHLLVGGNKGMIVLKKRLENKKAAYTTYLHHIEVNNQAIKQQTDYNFKWDENNLTFHFRTIRFNQHNEYYYRLVGLDTVWQKGNSNMIRYHKLPYGDYVFEAKVKNSPVLRVPFFIHPAFTQTWIFKALIISLCLGIALGLMVIIFRYLSQRTRLKRRMSDLENKALRSQMNPHFIFNAMNSIMFLIVNKDAKSARRYLSQFSKLMRFVLENSKHNFISLTDEIATLQAYLDLEQLRYGSQINILQKIGEDLICNKYKIPPMLIQPILENALMHGLGPKKGQGNLSLEFLKKDNGFCVIIKDDGIGRVAAQKIIKNKTIDAETSSAIKNIEERIQNINIIYQTTLSFQIEDLYQEGKACGTKVVFYIPQIDHEEHTSSNY</sequence>
<reference evidence="6" key="1">
    <citation type="submission" date="2022-09" db="EMBL/GenBank/DDBJ databases">
        <title>Aureispira anguillicida sp. nov., isolated from Leptocephalus of Japanese eel Anguilla japonica.</title>
        <authorList>
            <person name="Yuasa K."/>
            <person name="Mekata T."/>
            <person name="Ikunari K."/>
        </authorList>
    </citation>
    <scope>NUCLEOTIDE SEQUENCE</scope>
    <source>
        <strain evidence="6">EL160426</strain>
    </source>
</reference>
<feature type="signal peptide" evidence="3">
    <location>
        <begin position="1"/>
        <end position="18"/>
    </location>
</feature>
<dbReference type="Gene3D" id="2.130.10.10">
    <property type="entry name" value="YVTN repeat-like/Quinoprotein amine dehydrogenase"/>
    <property type="match status" value="2"/>
</dbReference>
<evidence type="ECO:0000256" key="1">
    <source>
        <dbReference type="SAM" id="Coils"/>
    </source>
</evidence>
<dbReference type="Pfam" id="PF06580">
    <property type="entry name" value="His_kinase"/>
    <property type="match status" value="1"/>
</dbReference>
<dbReference type="PANTHER" id="PTHR34220">
    <property type="entry name" value="SENSOR HISTIDINE KINASE YPDA"/>
    <property type="match status" value="1"/>
</dbReference>
<gene>
    <name evidence="6" type="ORF">AsAng_0027770</name>
</gene>
<dbReference type="InterPro" id="IPR013783">
    <property type="entry name" value="Ig-like_fold"/>
</dbReference>
<dbReference type="GO" id="GO:0016020">
    <property type="term" value="C:membrane"/>
    <property type="evidence" value="ECO:0007669"/>
    <property type="project" value="InterPro"/>
</dbReference>
<evidence type="ECO:0000259" key="4">
    <source>
        <dbReference type="Pfam" id="PF06580"/>
    </source>
</evidence>
<name>A0A915YFA2_9BACT</name>
<dbReference type="InterPro" id="IPR036322">
    <property type="entry name" value="WD40_repeat_dom_sf"/>
</dbReference>
<dbReference type="Gene3D" id="3.30.565.10">
    <property type="entry name" value="Histidine kinase-like ATPase, C-terminal domain"/>
    <property type="match status" value="1"/>
</dbReference>
<evidence type="ECO:0000256" key="2">
    <source>
        <dbReference type="SAM" id="Phobius"/>
    </source>
</evidence>
<dbReference type="SUPFAM" id="SSF63829">
    <property type="entry name" value="Calcium-dependent phosphotriesterase"/>
    <property type="match status" value="1"/>
</dbReference>
<dbReference type="InterPro" id="IPR015943">
    <property type="entry name" value="WD40/YVTN_repeat-like_dom_sf"/>
</dbReference>
<evidence type="ECO:0000256" key="3">
    <source>
        <dbReference type="SAM" id="SignalP"/>
    </source>
</evidence>
<proteinExistence type="predicted"/>
<feature type="transmembrane region" description="Helical" evidence="2">
    <location>
        <begin position="712"/>
        <end position="737"/>
    </location>
</feature>
<dbReference type="Pfam" id="PF07494">
    <property type="entry name" value="Reg_prop"/>
    <property type="match status" value="1"/>
</dbReference>
<dbReference type="PANTHER" id="PTHR34220:SF7">
    <property type="entry name" value="SENSOR HISTIDINE KINASE YPDA"/>
    <property type="match status" value="1"/>
</dbReference>
<keyword evidence="2" id="KW-0812">Transmembrane</keyword>
<dbReference type="RefSeq" id="WP_264793181.1">
    <property type="nucleotide sequence ID" value="NZ_AP026867.1"/>
</dbReference>
<feature type="coiled-coil region" evidence="1">
    <location>
        <begin position="733"/>
        <end position="760"/>
    </location>
</feature>
<dbReference type="InterPro" id="IPR011110">
    <property type="entry name" value="Reg_prop"/>
</dbReference>
<feature type="domain" description="Signal transduction histidine kinase internal region" evidence="4">
    <location>
        <begin position="751"/>
        <end position="829"/>
    </location>
</feature>
<keyword evidence="3" id="KW-0732">Signal</keyword>
<dbReference type="SUPFAM" id="SSF55874">
    <property type="entry name" value="ATPase domain of HSP90 chaperone/DNA topoisomerase II/histidine kinase"/>
    <property type="match status" value="1"/>
</dbReference>
<dbReference type="InterPro" id="IPR011123">
    <property type="entry name" value="Y_Y_Y"/>
</dbReference>
<accession>A0A915YFA2</accession>
<evidence type="ECO:0000259" key="5">
    <source>
        <dbReference type="Pfam" id="PF07495"/>
    </source>
</evidence>
<feature type="domain" description="Two component regulator three Y" evidence="5">
    <location>
        <begin position="652"/>
        <end position="695"/>
    </location>
</feature>
<dbReference type="InterPro" id="IPR050640">
    <property type="entry name" value="Bact_2-comp_sensor_kinase"/>
</dbReference>
<dbReference type="Pfam" id="PF07495">
    <property type="entry name" value="Y_Y_Y"/>
    <property type="match status" value="1"/>
</dbReference>
<dbReference type="InterPro" id="IPR010559">
    <property type="entry name" value="Sig_transdc_His_kin_internal"/>
</dbReference>